<reference evidence="10 11" key="1">
    <citation type="journal article" date="2017" name="Nature">
        <title>The Apostasia genome and the evolution of orchids.</title>
        <authorList>
            <person name="Zhang G.Q."/>
            <person name="Liu K.W."/>
            <person name="Li Z."/>
            <person name="Lohaus R."/>
            <person name="Hsiao Y.Y."/>
            <person name="Niu S.C."/>
            <person name="Wang J.Y."/>
            <person name="Lin Y.C."/>
            <person name="Xu Q."/>
            <person name="Chen L.J."/>
            <person name="Yoshida K."/>
            <person name="Fujiwara S."/>
            <person name="Wang Z.W."/>
            <person name="Zhang Y.Q."/>
            <person name="Mitsuda N."/>
            <person name="Wang M."/>
            <person name="Liu G.H."/>
            <person name="Pecoraro L."/>
            <person name="Huang H.X."/>
            <person name="Xiao X.J."/>
            <person name="Lin M."/>
            <person name="Wu X.Y."/>
            <person name="Wu W.L."/>
            <person name="Chen Y.Y."/>
            <person name="Chang S.B."/>
            <person name="Sakamoto S."/>
            <person name="Ohme-Takagi M."/>
            <person name="Yagi M."/>
            <person name="Zeng S.J."/>
            <person name="Shen C.Y."/>
            <person name="Yeh C.M."/>
            <person name="Luo Y.B."/>
            <person name="Tsai W.C."/>
            <person name="Van de Peer Y."/>
            <person name="Liu Z.J."/>
        </authorList>
    </citation>
    <scope>NUCLEOTIDE SEQUENCE [LARGE SCALE GENOMIC DNA]</scope>
    <source>
        <strain evidence="11">cv. Shenzhen</strain>
        <tissue evidence="10">Stem</tissue>
    </source>
</reference>
<evidence type="ECO:0000256" key="4">
    <source>
        <dbReference type="ARBA" id="ARBA00022692"/>
    </source>
</evidence>
<evidence type="ECO:0000256" key="9">
    <source>
        <dbReference type="SAM" id="Phobius"/>
    </source>
</evidence>
<evidence type="ECO:0000256" key="3">
    <source>
        <dbReference type="ARBA" id="ARBA00022448"/>
    </source>
</evidence>
<dbReference type="GO" id="GO:0015031">
    <property type="term" value="P:protein transport"/>
    <property type="evidence" value="ECO:0007669"/>
    <property type="project" value="UniProtKB-KW"/>
</dbReference>
<dbReference type="Pfam" id="PF03169">
    <property type="entry name" value="OPT"/>
    <property type="match status" value="1"/>
</dbReference>
<dbReference type="EMBL" id="KZ453122">
    <property type="protein sequence ID" value="PKA47525.1"/>
    <property type="molecule type" value="Genomic_DNA"/>
</dbReference>
<feature type="transmembrane region" description="Helical" evidence="9">
    <location>
        <begin position="130"/>
        <end position="155"/>
    </location>
</feature>
<dbReference type="AlphaFoldDB" id="A0A2H9ZW35"/>
<proteinExistence type="inferred from homology"/>
<feature type="transmembrane region" description="Helical" evidence="9">
    <location>
        <begin position="80"/>
        <end position="99"/>
    </location>
</feature>
<accession>A0A2H9ZW35</accession>
<keyword evidence="4 9" id="KW-0812">Transmembrane</keyword>
<keyword evidence="3" id="KW-0813">Transport</keyword>
<evidence type="ECO:0000256" key="7">
    <source>
        <dbReference type="ARBA" id="ARBA00022989"/>
    </source>
</evidence>
<evidence type="ECO:0000256" key="1">
    <source>
        <dbReference type="ARBA" id="ARBA00004141"/>
    </source>
</evidence>
<evidence type="ECO:0000256" key="5">
    <source>
        <dbReference type="ARBA" id="ARBA00022856"/>
    </source>
</evidence>
<dbReference type="NCBIfam" id="TIGR00728">
    <property type="entry name" value="OPT_sfam"/>
    <property type="match status" value="1"/>
</dbReference>
<dbReference type="InterPro" id="IPR004813">
    <property type="entry name" value="OPT"/>
</dbReference>
<evidence type="ECO:0000313" key="10">
    <source>
        <dbReference type="EMBL" id="PKA47525.1"/>
    </source>
</evidence>
<organism evidence="10 11">
    <name type="scientific">Apostasia shenzhenica</name>
    <dbReference type="NCBI Taxonomy" id="1088818"/>
    <lineage>
        <taxon>Eukaryota</taxon>
        <taxon>Viridiplantae</taxon>
        <taxon>Streptophyta</taxon>
        <taxon>Embryophyta</taxon>
        <taxon>Tracheophyta</taxon>
        <taxon>Spermatophyta</taxon>
        <taxon>Magnoliopsida</taxon>
        <taxon>Liliopsida</taxon>
        <taxon>Asparagales</taxon>
        <taxon>Orchidaceae</taxon>
        <taxon>Apostasioideae</taxon>
        <taxon>Apostasia</taxon>
    </lineage>
</organism>
<dbReference type="GO" id="GO:0035673">
    <property type="term" value="F:oligopeptide transmembrane transporter activity"/>
    <property type="evidence" value="ECO:0007669"/>
    <property type="project" value="InterPro"/>
</dbReference>
<keyword evidence="11" id="KW-1185">Reference proteome</keyword>
<dbReference type="GO" id="GO:0016020">
    <property type="term" value="C:membrane"/>
    <property type="evidence" value="ECO:0007669"/>
    <property type="project" value="UniProtKB-SubCell"/>
</dbReference>
<dbReference type="PANTHER" id="PTHR22601">
    <property type="entry name" value="ISP4 LIKE PROTEIN"/>
    <property type="match status" value="1"/>
</dbReference>
<evidence type="ECO:0000256" key="2">
    <source>
        <dbReference type="ARBA" id="ARBA00005484"/>
    </source>
</evidence>
<feature type="transmembrane region" description="Helical" evidence="9">
    <location>
        <begin position="53"/>
        <end position="73"/>
    </location>
</feature>
<comment type="similarity">
    <text evidence="2">Belongs to the oligopeptide OPT transporter (TC 2.A.67.1) family.</text>
</comment>
<keyword evidence="7 9" id="KW-1133">Transmembrane helix</keyword>
<keyword evidence="5" id="KW-0571">Peptide transport</keyword>
<evidence type="ECO:0000256" key="8">
    <source>
        <dbReference type="ARBA" id="ARBA00023136"/>
    </source>
</evidence>
<dbReference type="OrthoDB" id="9986677at2759"/>
<sequence>MGETGVDLPPEGCIFDDHDVTNGWQVEENDHPIEQVRLTVDPSDNPKLPVLTFRTWLLGVFSCVLLSFTNMFFDYRTNQLSISSVCMQIITLPIGRFLAATLPEKEIRLPFTNWSFSLNPGPFTMKEHSLITIFAGAGSSGVYAIYTVTIVKAFYHREIHPMAAFLLAQTTQVRMKDHLSSPYSSLHHK</sequence>
<evidence type="ECO:0000256" key="6">
    <source>
        <dbReference type="ARBA" id="ARBA00022927"/>
    </source>
</evidence>
<keyword evidence="8 9" id="KW-0472">Membrane</keyword>
<evidence type="ECO:0000313" key="11">
    <source>
        <dbReference type="Proteomes" id="UP000236161"/>
    </source>
</evidence>
<dbReference type="InterPro" id="IPR004648">
    <property type="entry name" value="Oligpept_transpt"/>
</dbReference>
<comment type="subcellular location">
    <subcellularLocation>
        <location evidence="1">Membrane</location>
        <topology evidence="1">Multi-pass membrane protein</topology>
    </subcellularLocation>
</comment>
<dbReference type="Proteomes" id="UP000236161">
    <property type="component" value="Unassembled WGS sequence"/>
</dbReference>
<keyword evidence="6" id="KW-0653">Protein transport</keyword>
<gene>
    <name evidence="10" type="primary">OPT5</name>
    <name evidence="10" type="ORF">AXF42_Ash014721</name>
</gene>
<name>A0A2H9ZW35_9ASPA</name>
<protein>
    <submittedName>
        <fullName evidence="10">Oligopeptide transporter 5</fullName>
    </submittedName>
</protein>